<dbReference type="RefSeq" id="YP_009435617.1">
    <property type="nucleotide sequence ID" value="NC_036080.1"/>
</dbReference>
<feature type="region of interest" description="Disordered" evidence="1">
    <location>
        <begin position="38"/>
        <end position="77"/>
    </location>
</feature>
<evidence type="ECO:0000256" key="1">
    <source>
        <dbReference type="SAM" id="MobiDB-lite"/>
    </source>
</evidence>
<name>A0A291F0F8_9ASTR</name>
<sequence length="203" mass="23254">MLEKIDMVGKSFVRGVFCGLYSRFFSAELQRKSKCHCSPNGGPLPSENSEEPLGSTTPSENSEEPLGSTTPSENSEDPFLALCKSQAWSDSQKLKLLKLLLFLRGFRTHPQKNQCRRMICEGFAEWIRGSANDDAFVDLCLSRDWSELQLERLVSLCGRLKTFNKIDNPTHRAEFRRMFCKNFAEIESFREFLELNYNSDSDD</sequence>
<reference evidence="2" key="1">
    <citation type="journal article" date="2014" name="Proc. Natl. Acad. Sci. U.S.A.">
        <title>The dynamic history of plastid genomes in the Campanulaceae sensu lato is unique among angiosperms.</title>
        <authorList>
            <person name="Knox E.B."/>
        </authorList>
    </citation>
    <scope>NUCLEOTIDE SEQUENCE</scope>
</reference>
<accession>A0A291F0F8</accession>
<dbReference type="AlphaFoldDB" id="A0A291F0F8"/>
<organism evidence="2">
    <name type="scientific">Lobelia spicata</name>
    <dbReference type="NCBI Taxonomy" id="1441989"/>
    <lineage>
        <taxon>Eukaryota</taxon>
        <taxon>Viridiplantae</taxon>
        <taxon>Streptophyta</taxon>
        <taxon>Embryophyta</taxon>
        <taxon>Tracheophyta</taxon>
        <taxon>Spermatophyta</taxon>
        <taxon>Magnoliopsida</taxon>
        <taxon>eudicotyledons</taxon>
        <taxon>Gunneridae</taxon>
        <taxon>Pentapetalae</taxon>
        <taxon>asterids</taxon>
        <taxon>campanulids</taxon>
        <taxon>Asterales</taxon>
        <taxon>Campanulaceae</taxon>
        <taxon>Lobelia</taxon>
    </lineage>
</organism>
<gene>
    <name evidence="2" type="primary">ORF197</name>
    <name evidence="2" type="ORF">Lo_spi1Pt0803</name>
</gene>
<dbReference type="EMBL" id="MF770613">
    <property type="protein sequence ID" value="ATG25618.1"/>
    <property type="molecule type" value="Genomic_DNA"/>
</dbReference>
<proteinExistence type="predicted"/>
<protein>
    <submittedName>
        <fullName evidence="2">Uncharacterized protein</fullName>
    </submittedName>
</protein>
<evidence type="ECO:0000313" key="2">
    <source>
        <dbReference type="EMBL" id="ATG25618.1"/>
    </source>
</evidence>
<geneLocation type="plastid" evidence="2"/>
<dbReference type="GeneID" id="34727877"/>
<reference evidence="2" key="2">
    <citation type="submission" date="2017-08" db="EMBL/GenBank/DDBJ databases">
        <authorList>
            <person name="Knox E.B."/>
        </authorList>
    </citation>
    <scope>NUCLEOTIDE SEQUENCE</scope>
</reference>
<keyword evidence="2" id="KW-0934">Plastid</keyword>